<dbReference type="GO" id="GO:0034480">
    <property type="term" value="F:phosphatidylcholine phospholipase C activity"/>
    <property type="evidence" value="ECO:0007669"/>
    <property type="project" value="UniProtKB-EC"/>
</dbReference>
<keyword evidence="1 3" id="KW-0378">Hydrolase</keyword>
<reference evidence="4" key="1">
    <citation type="submission" date="2018-02" db="EMBL/GenBank/DDBJ databases">
        <authorList>
            <person name="Hausmann B."/>
        </authorList>
    </citation>
    <scope>NUCLEOTIDE SEQUENCE [LARGE SCALE GENOMIC DNA]</scope>
    <source>
        <strain evidence="4">Peat soil MAG SbA1</strain>
    </source>
</reference>
<dbReference type="EMBL" id="OMOD01000140">
    <property type="protein sequence ID" value="SPF42459.1"/>
    <property type="molecule type" value="Genomic_DNA"/>
</dbReference>
<dbReference type="AlphaFoldDB" id="A0A2U3KSE0"/>
<evidence type="ECO:0000256" key="1">
    <source>
        <dbReference type="ARBA" id="ARBA00022801"/>
    </source>
</evidence>
<dbReference type="InterPro" id="IPR017850">
    <property type="entry name" value="Alkaline_phosphatase_core_sf"/>
</dbReference>
<dbReference type="InterPro" id="IPR007312">
    <property type="entry name" value="Phosphoesterase"/>
</dbReference>
<keyword evidence="2" id="KW-0732">Signal</keyword>
<dbReference type="GO" id="GO:0009395">
    <property type="term" value="P:phospholipid catabolic process"/>
    <property type="evidence" value="ECO:0007669"/>
    <property type="project" value="TreeGrafter"/>
</dbReference>
<evidence type="ECO:0000256" key="2">
    <source>
        <dbReference type="SAM" id="SignalP"/>
    </source>
</evidence>
<sequence>MKRIAALSLPVSLLAAAALLLSLSSCGSNSSGGGTTPPPSKIQHVIVIFQENRTPDNLFHDPALIASGADIASSGTNSLGQTVQLTPTSLGVDYDLSHAHSAFVLMYDGGKMDGADRVQVSCSKGATNCPPPNAQFLYVQASDVAPYFQMAEQYTFGDRMFQTNQGPSFPAHQFIISGTSAPSATSNFFVAENAQGVTNAGKNTGCISPPQEFVYLIDPSGAESSVMYPCFEHPTLIDELDTKGISWRYYTPSAGSLWTAPNAIQHLCGPNATPPNATACTSSDWVNNVVLYTTQNPAPILTDIANSQLPAVSWVIPAGANSDHAGSTLTTGGPSWVASIVNALGNSPYWSNTAILIAWDDWGGWYDHVPPPKVINDGTSWGSGYVYGFRVPLIVISPYAKAGYISHVNHDFGSVLNFIEKTFGLSSLGYADAYADDLSDCFDYNQTPIVFQTINAPVGADFFMHDRRPPTDPDDD</sequence>
<protein>
    <submittedName>
        <fullName evidence="3">Putative Phospholipase C</fullName>
        <ecNumber evidence="3">3.1.4.3</ecNumber>
    </submittedName>
</protein>
<organism evidence="3 4">
    <name type="scientific">Candidatus Sulfotelmatobacter kueseliae</name>
    <dbReference type="NCBI Taxonomy" id="2042962"/>
    <lineage>
        <taxon>Bacteria</taxon>
        <taxon>Pseudomonadati</taxon>
        <taxon>Acidobacteriota</taxon>
        <taxon>Terriglobia</taxon>
        <taxon>Terriglobales</taxon>
        <taxon>Candidatus Korobacteraceae</taxon>
        <taxon>Candidatus Sulfotelmatobacter</taxon>
    </lineage>
</organism>
<dbReference type="PANTHER" id="PTHR31956:SF1">
    <property type="entry name" value="NON-SPECIFIC PHOSPHOLIPASE C1"/>
    <property type="match status" value="1"/>
</dbReference>
<dbReference type="PANTHER" id="PTHR31956">
    <property type="entry name" value="NON-SPECIFIC PHOSPHOLIPASE C4-RELATED"/>
    <property type="match status" value="1"/>
</dbReference>
<gene>
    <name evidence="3" type="ORF">SBA1_460056</name>
</gene>
<proteinExistence type="predicted"/>
<dbReference type="Pfam" id="PF04185">
    <property type="entry name" value="Phosphoesterase"/>
    <property type="match status" value="1"/>
</dbReference>
<name>A0A2U3KSE0_9BACT</name>
<feature type="chain" id="PRO_5015719364" evidence="2">
    <location>
        <begin position="28"/>
        <end position="476"/>
    </location>
</feature>
<evidence type="ECO:0000313" key="3">
    <source>
        <dbReference type="EMBL" id="SPF42459.1"/>
    </source>
</evidence>
<evidence type="ECO:0000313" key="4">
    <source>
        <dbReference type="Proteomes" id="UP000238701"/>
    </source>
</evidence>
<accession>A0A2U3KSE0</accession>
<dbReference type="Gene3D" id="3.40.720.10">
    <property type="entry name" value="Alkaline Phosphatase, subunit A"/>
    <property type="match status" value="2"/>
</dbReference>
<dbReference type="EC" id="3.1.4.3" evidence="3"/>
<feature type="signal peptide" evidence="2">
    <location>
        <begin position="1"/>
        <end position="27"/>
    </location>
</feature>
<dbReference type="Proteomes" id="UP000238701">
    <property type="component" value="Unassembled WGS sequence"/>
</dbReference>
<dbReference type="PROSITE" id="PS51257">
    <property type="entry name" value="PROKAR_LIPOPROTEIN"/>
    <property type="match status" value="1"/>
</dbReference>
<dbReference type="OrthoDB" id="9770871at2"/>